<feature type="region of interest" description="Disordered" evidence="5">
    <location>
        <begin position="291"/>
        <end position="336"/>
    </location>
</feature>
<dbReference type="InterPro" id="IPR036770">
    <property type="entry name" value="Ankyrin_rpt-contain_sf"/>
</dbReference>
<dbReference type="Gene3D" id="1.25.40.20">
    <property type="entry name" value="Ankyrin repeat-containing domain"/>
    <property type="match status" value="1"/>
</dbReference>
<evidence type="ECO:0000313" key="8">
    <source>
        <dbReference type="RefSeq" id="XP_005101206.1"/>
    </source>
</evidence>
<dbReference type="PROSITE" id="PS50088">
    <property type="entry name" value="ANK_REPEAT"/>
    <property type="match status" value="2"/>
</dbReference>
<evidence type="ECO:0000256" key="5">
    <source>
        <dbReference type="SAM" id="MobiDB-lite"/>
    </source>
</evidence>
<dbReference type="SMART" id="SM00248">
    <property type="entry name" value="ANK"/>
    <property type="match status" value="3"/>
</dbReference>
<protein>
    <submittedName>
        <fullName evidence="8 9">Usher syndrome type-1G protein homolog</fullName>
    </submittedName>
</protein>
<feature type="coiled-coil region" evidence="4">
    <location>
        <begin position="133"/>
        <end position="178"/>
    </location>
</feature>
<dbReference type="RefSeq" id="XP_005101206.1">
    <property type="nucleotide sequence ID" value="XM_005101149.3"/>
</dbReference>
<organism evidence="7 8">
    <name type="scientific">Aplysia californica</name>
    <name type="common">California sea hare</name>
    <dbReference type="NCBI Taxonomy" id="6500"/>
    <lineage>
        <taxon>Eukaryota</taxon>
        <taxon>Metazoa</taxon>
        <taxon>Spiralia</taxon>
        <taxon>Lophotrochozoa</taxon>
        <taxon>Mollusca</taxon>
        <taxon>Gastropoda</taxon>
        <taxon>Heterobranchia</taxon>
        <taxon>Euthyneura</taxon>
        <taxon>Tectipleura</taxon>
        <taxon>Aplysiida</taxon>
        <taxon>Aplysioidea</taxon>
        <taxon>Aplysiidae</taxon>
        <taxon>Aplysia</taxon>
    </lineage>
</organism>
<dbReference type="Pfam" id="PF12796">
    <property type="entry name" value="Ank_2"/>
    <property type="match status" value="1"/>
</dbReference>
<dbReference type="InterPro" id="IPR001660">
    <property type="entry name" value="SAM"/>
</dbReference>
<dbReference type="Proteomes" id="UP000694888">
    <property type="component" value="Unplaced"/>
</dbReference>
<evidence type="ECO:0000313" key="9">
    <source>
        <dbReference type="RefSeq" id="XP_005101207.1"/>
    </source>
</evidence>
<dbReference type="SUPFAM" id="SSF48403">
    <property type="entry name" value="Ankyrin repeat"/>
    <property type="match status" value="1"/>
</dbReference>
<dbReference type="Gene3D" id="1.10.150.50">
    <property type="entry name" value="Transcription Factor, Ets-1"/>
    <property type="match status" value="1"/>
</dbReference>
<feature type="compositionally biased region" description="Acidic residues" evidence="5">
    <location>
        <begin position="398"/>
        <end position="413"/>
    </location>
</feature>
<dbReference type="PANTHER" id="PTHR24201:SF15">
    <property type="entry name" value="ANKYRIN REPEAT DOMAIN-CONTAINING PROTEIN 66"/>
    <property type="match status" value="1"/>
</dbReference>
<evidence type="ECO:0000256" key="1">
    <source>
        <dbReference type="ARBA" id="ARBA00022737"/>
    </source>
</evidence>
<feature type="compositionally biased region" description="Acidic residues" evidence="5">
    <location>
        <begin position="323"/>
        <end position="333"/>
    </location>
</feature>
<dbReference type="InterPro" id="IPR002110">
    <property type="entry name" value="Ankyrin_rpt"/>
</dbReference>
<reference evidence="8 9" key="1">
    <citation type="submission" date="2025-05" db="UniProtKB">
        <authorList>
            <consortium name="RefSeq"/>
        </authorList>
    </citation>
    <scope>IDENTIFICATION</scope>
</reference>
<feature type="compositionally biased region" description="Basic and acidic residues" evidence="5">
    <location>
        <begin position="310"/>
        <end position="322"/>
    </location>
</feature>
<keyword evidence="2 3" id="KW-0040">ANK repeat</keyword>
<name>A0ABM0JTM1_APLCA</name>
<dbReference type="InterPro" id="IPR050776">
    <property type="entry name" value="Ank_Repeat/CDKN_Inhibitor"/>
</dbReference>
<feature type="repeat" description="ANK" evidence="3">
    <location>
        <begin position="31"/>
        <end position="63"/>
    </location>
</feature>
<feature type="compositionally biased region" description="Polar residues" evidence="5">
    <location>
        <begin position="241"/>
        <end position="264"/>
    </location>
</feature>
<feature type="domain" description="SAM" evidence="6">
    <location>
        <begin position="423"/>
        <end position="472"/>
    </location>
</feature>
<keyword evidence="1" id="KW-0677">Repeat</keyword>
<keyword evidence="4" id="KW-0175">Coiled coil</keyword>
<feature type="region of interest" description="Disordered" evidence="5">
    <location>
        <begin position="239"/>
        <end position="264"/>
    </location>
</feature>
<gene>
    <name evidence="8 9" type="primary">LOC101856742</name>
</gene>
<dbReference type="PROSITE" id="PS50297">
    <property type="entry name" value="ANK_REP_REGION"/>
    <property type="match status" value="2"/>
</dbReference>
<evidence type="ECO:0000256" key="2">
    <source>
        <dbReference type="ARBA" id="ARBA00023043"/>
    </source>
</evidence>
<evidence type="ECO:0000313" key="7">
    <source>
        <dbReference type="Proteomes" id="UP000694888"/>
    </source>
</evidence>
<evidence type="ECO:0000256" key="3">
    <source>
        <dbReference type="PROSITE-ProRule" id="PRU00023"/>
    </source>
</evidence>
<feature type="repeat" description="ANK" evidence="3">
    <location>
        <begin position="64"/>
        <end position="96"/>
    </location>
</feature>
<sequence length="489" mass="54820">MAERFIAAAKDGYVDLLKEATKRDLNYPDEDGITATMWAARNGNLEALRLIVGRQGDVNANDFLGFTALHHATQRGHFDVVSYLVYWGCNVHALDNDLHSALDLAAMYNRTDIVKFLDSVIAQRQAKNPKQFAKQKEEAMRVAEANVKKYEKLQDAAAKRSEKEHRKMEQQVQQQLQENGVDQKQKKSFIKTLTLRIKGQNSLQKRTKGHSNNYSEMAGLTYGGRSGISKKIQMRRLESLTPDSSASDISTFSGNRQKSLRSQSIQMGISGSAADVEYRTASRGESFDDLGVSRRPVLPQGFGHSNLYKPRSESDILESSRFDEEESDGEEESGMFTRPGFAKISFLPKHGFLSTIQSFEENGLTNGSPDVKRLSGDGEEEVDQGQGYDEKSQVLPWDQDDLGNLDDDAEEDDKNELSAIEMFVCACGLASYLHIFSKEKIDMPLLMSMTDEEFRELGLPFGPRKKLKEAIVRRKTVLEAPTKMTASQL</sequence>
<dbReference type="PANTHER" id="PTHR24201">
    <property type="entry name" value="ANK_REP_REGION DOMAIN-CONTAINING PROTEIN"/>
    <property type="match status" value="1"/>
</dbReference>
<accession>A0ABM0JTM1</accession>
<dbReference type="SUPFAM" id="SSF47769">
    <property type="entry name" value="SAM/Pointed domain"/>
    <property type="match status" value="1"/>
</dbReference>
<keyword evidence="7" id="KW-1185">Reference proteome</keyword>
<feature type="region of interest" description="Disordered" evidence="5">
    <location>
        <begin position="360"/>
        <end position="413"/>
    </location>
</feature>
<evidence type="ECO:0000256" key="4">
    <source>
        <dbReference type="SAM" id="Coils"/>
    </source>
</evidence>
<dbReference type="GeneID" id="101856742"/>
<dbReference type="InterPro" id="IPR013761">
    <property type="entry name" value="SAM/pointed_sf"/>
</dbReference>
<dbReference type="RefSeq" id="XP_005101207.1">
    <property type="nucleotide sequence ID" value="XM_005101150.3"/>
</dbReference>
<dbReference type="Pfam" id="PF00536">
    <property type="entry name" value="SAM_1"/>
    <property type="match status" value="1"/>
</dbReference>
<evidence type="ECO:0000259" key="6">
    <source>
        <dbReference type="Pfam" id="PF00536"/>
    </source>
</evidence>
<proteinExistence type="predicted"/>